<reference evidence="1" key="1">
    <citation type="submission" date="2014-09" db="EMBL/GenBank/DDBJ databases">
        <authorList>
            <person name="Magalhaes I.L.F."/>
            <person name="Oliveira U."/>
            <person name="Santos F.R."/>
            <person name="Vidigal T.H.D.A."/>
            <person name="Brescovit A.D."/>
            <person name="Santos A.J."/>
        </authorList>
    </citation>
    <scope>NUCLEOTIDE SEQUENCE</scope>
    <source>
        <tissue evidence="1">Shoot tissue taken approximately 20 cm above the soil surface</tissue>
    </source>
</reference>
<evidence type="ECO:0000313" key="1">
    <source>
        <dbReference type="EMBL" id="JAD62015.1"/>
    </source>
</evidence>
<organism evidence="1">
    <name type="scientific">Arundo donax</name>
    <name type="common">Giant reed</name>
    <name type="synonym">Donax arundinaceus</name>
    <dbReference type="NCBI Taxonomy" id="35708"/>
    <lineage>
        <taxon>Eukaryota</taxon>
        <taxon>Viridiplantae</taxon>
        <taxon>Streptophyta</taxon>
        <taxon>Embryophyta</taxon>
        <taxon>Tracheophyta</taxon>
        <taxon>Spermatophyta</taxon>
        <taxon>Magnoliopsida</taxon>
        <taxon>Liliopsida</taxon>
        <taxon>Poales</taxon>
        <taxon>Poaceae</taxon>
        <taxon>PACMAD clade</taxon>
        <taxon>Arundinoideae</taxon>
        <taxon>Arundineae</taxon>
        <taxon>Arundo</taxon>
    </lineage>
</organism>
<protein>
    <submittedName>
        <fullName evidence="1">Uncharacterized protein</fullName>
    </submittedName>
</protein>
<accession>A0A0A9BLB1</accession>
<dbReference type="AlphaFoldDB" id="A0A0A9BLB1"/>
<name>A0A0A9BLB1_ARUDO</name>
<reference evidence="1" key="2">
    <citation type="journal article" date="2015" name="Data Brief">
        <title>Shoot transcriptome of the giant reed, Arundo donax.</title>
        <authorList>
            <person name="Barrero R.A."/>
            <person name="Guerrero F.D."/>
            <person name="Moolhuijzen P."/>
            <person name="Goolsby J.A."/>
            <person name="Tidwell J."/>
            <person name="Bellgard S.E."/>
            <person name="Bellgard M.I."/>
        </authorList>
    </citation>
    <scope>NUCLEOTIDE SEQUENCE</scope>
    <source>
        <tissue evidence="1">Shoot tissue taken approximately 20 cm above the soil surface</tissue>
    </source>
</reference>
<proteinExistence type="predicted"/>
<dbReference type="EMBL" id="GBRH01235880">
    <property type="protein sequence ID" value="JAD62015.1"/>
    <property type="molecule type" value="Transcribed_RNA"/>
</dbReference>
<sequence>MHAVRITVHAGIVCQEQTSSFASRFPEHNLSGTSCISSKISLLFHIFDRIYFGQ</sequence>